<evidence type="ECO:0000313" key="3">
    <source>
        <dbReference type="Proteomes" id="UP000256869"/>
    </source>
</evidence>
<reference evidence="2 3" key="1">
    <citation type="submission" date="2018-07" db="EMBL/GenBank/DDBJ databases">
        <title>Genomic Encyclopedia of Type Strains, Phase III (KMG-III): the genomes of soil and plant-associated and newly described type strains.</title>
        <authorList>
            <person name="Whitman W."/>
        </authorList>
    </citation>
    <scope>NUCLEOTIDE SEQUENCE [LARGE SCALE GENOMIC DNA]</scope>
    <source>
        <strain evidence="2 3">CECT 8236</strain>
    </source>
</reference>
<keyword evidence="3" id="KW-1185">Reference proteome</keyword>
<keyword evidence="1" id="KW-0812">Transmembrane</keyword>
<feature type="transmembrane region" description="Helical" evidence="1">
    <location>
        <begin position="136"/>
        <end position="155"/>
    </location>
</feature>
<protein>
    <submittedName>
        <fullName evidence="2">Uncharacterized protein</fullName>
    </submittedName>
</protein>
<name>A0A3D9I4E4_9BACL</name>
<gene>
    <name evidence="2" type="ORF">DFP95_113100</name>
</gene>
<dbReference type="Proteomes" id="UP000256869">
    <property type="component" value="Unassembled WGS sequence"/>
</dbReference>
<comment type="caution">
    <text evidence="2">The sequence shown here is derived from an EMBL/GenBank/DDBJ whole genome shotgun (WGS) entry which is preliminary data.</text>
</comment>
<dbReference type="RefSeq" id="WP_115994433.1">
    <property type="nucleotide sequence ID" value="NZ_QRDY01000013.1"/>
</dbReference>
<keyword evidence="1" id="KW-1133">Transmembrane helix</keyword>
<feature type="transmembrane region" description="Helical" evidence="1">
    <location>
        <begin position="53"/>
        <end position="71"/>
    </location>
</feature>
<accession>A0A3D9I4E4</accession>
<dbReference type="AlphaFoldDB" id="A0A3D9I4E4"/>
<organism evidence="2 3">
    <name type="scientific">Cohnella lupini</name>
    <dbReference type="NCBI Taxonomy" id="1294267"/>
    <lineage>
        <taxon>Bacteria</taxon>
        <taxon>Bacillati</taxon>
        <taxon>Bacillota</taxon>
        <taxon>Bacilli</taxon>
        <taxon>Bacillales</taxon>
        <taxon>Paenibacillaceae</taxon>
        <taxon>Cohnella</taxon>
    </lineage>
</organism>
<evidence type="ECO:0000256" key="1">
    <source>
        <dbReference type="SAM" id="Phobius"/>
    </source>
</evidence>
<dbReference type="EMBL" id="QRDY01000013">
    <property type="protein sequence ID" value="RED56627.1"/>
    <property type="molecule type" value="Genomic_DNA"/>
</dbReference>
<keyword evidence="1" id="KW-0472">Membrane</keyword>
<proteinExistence type="predicted"/>
<evidence type="ECO:0000313" key="2">
    <source>
        <dbReference type="EMBL" id="RED56627.1"/>
    </source>
</evidence>
<feature type="transmembrane region" description="Helical" evidence="1">
    <location>
        <begin position="83"/>
        <end position="104"/>
    </location>
</feature>
<sequence length="159" mass="17773">MMNMLLLVHLIAVCAWVGGGIYERFFVLKAVDHAKGTNYEARMVQIMLKAVPYFKVVTALLILSGLAMTLINAQGSFSWIVHWSWLSLKVYIMIALMVFGYAFINPPLNKVAAHIKLDIDNDQIVTDETRAAVRRIGVLLDIAHLGVIVNLILGVTKFF</sequence>
<dbReference type="OrthoDB" id="2678342at2"/>